<dbReference type="AlphaFoldDB" id="A0A2V2N8E2"/>
<dbReference type="GeneID" id="97610563"/>
<sequence>MLEIDVNIIEYVRENPKSSQNQVISAMDYSYSYCYQRIKRLVKSKKLQEQREQQRVLLSIV</sequence>
<dbReference type="SUPFAM" id="SSF46785">
    <property type="entry name" value="Winged helix' DNA-binding domain"/>
    <property type="match status" value="1"/>
</dbReference>
<gene>
    <name evidence="1" type="ORF">DLD82_07975</name>
</gene>
<accession>A0A2V2N8E2</accession>
<name>A0A2V2N8E2_9EURY</name>
<evidence type="ECO:0008006" key="3">
    <source>
        <dbReference type="Google" id="ProtNLM"/>
    </source>
</evidence>
<organism evidence="1 2">
    <name type="scientific">Methanospirillum stamsii</name>
    <dbReference type="NCBI Taxonomy" id="1277351"/>
    <lineage>
        <taxon>Archaea</taxon>
        <taxon>Methanobacteriati</taxon>
        <taxon>Methanobacteriota</taxon>
        <taxon>Stenosarchaea group</taxon>
        <taxon>Methanomicrobia</taxon>
        <taxon>Methanomicrobiales</taxon>
        <taxon>Methanospirillaceae</taxon>
        <taxon>Methanospirillum</taxon>
    </lineage>
</organism>
<evidence type="ECO:0000313" key="1">
    <source>
        <dbReference type="EMBL" id="PWR74825.1"/>
    </source>
</evidence>
<comment type="caution">
    <text evidence="1">The sequence shown here is derived from an EMBL/GenBank/DDBJ whole genome shotgun (WGS) entry which is preliminary data.</text>
</comment>
<dbReference type="Proteomes" id="UP000245934">
    <property type="component" value="Unassembled WGS sequence"/>
</dbReference>
<reference evidence="1 2" key="1">
    <citation type="submission" date="2018-05" db="EMBL/GenBank/DDBJ databases">
        <title>Draft genome of Methanospirillum stamsii Pt1.</title>
        <authorList>
            <person name="Dueholm M.S."/>
            <person name="Nielsen P.H."/>
            <person name="Bakmann L.F."/>
            <person name="Otzen D.E."/>
        </authorList>
    </citation>
    <scope>NUCLEOTIDE SEQUENCE [LARGE SCALE GENOMIC DNA]</scope>
    <source>
        <strain evidence="1 2">Pt1</strain>
    </source>
</reference>
<dbReference type="InterPro" id="IPR036390">
    <property type="entry name" value="WH_DNA-bd_sf"/>
</dbReference>
<dbReference type="RefSeq" id="WP_109940588.1">
    <property type="nucleotide sequence ID" value="NZ_CP176366.1"/>
</dbReference>
<dbReference type="Pfam" id="PF13412">
    <property type="entry name" value="HTH_24"/>
    <property type="match status" value="1"/>
</dbReference>
<proteinExistence type="predicted"/>
<keyword evidence="2" id="KW-1185">Reference proteome</keyword>
<protein>
    <recommendedName>
        <fullName evidence="3">Winged helix-turn-helix transcriptional regulator</fullName>
    </recommendedName>
</protein>
<evidence type="ECO:0000313" key="2">
    <source>
        <dbReference type="Proteomes" id="UP000245934"/>
    </source>
</evidence>
<dbReference type="EMBL" id="QGMZ01000015">
    <property type="protein sequence ID" value="PWR74825.1"/>
    <property type="molecule type" value="Genomic_DNA"/>
</dbReference>